<accession>A0ACC2W3Q7</accession>
<keyword evidence="2" id="KW-1185">Reference proteome</keyword>
<gene>
    <name evidence="1" type="ORF">QFC20_004098</name>
</gene>
<evidence type="ECO:0000313" key="1">
    <source>
        <dbReference type="EMBL" id="KAJ9106038.1"/>
    </source>
</evidence>
<sequence>MHSVVPAEVKYSWANITRSTMKVERKYLESEDDGKIDYTHNGQTMYVVVNKDSLNKFGEERGYRISPKVGGAHHLTIQQSPNLQNSQSFATHPLYVTKQKDTEPACANPYNNLDVRNPLINFDNFFDGESLVQEDLVIWANIAMHHVPTTGDLPTTTMSFAQGSLVFSPHNYLYSDASRQTSQQVRIQYNNDIVTEVETFGAQPMHGLVDLAATEANLWEYSGDVAIRKFPYDPLNPFNDTVSI</sequence>
<comment type="caution">
    <text evidence="1">The sequence shown here is derived from an EMBL/GenBank/DDBJ whole genome shotgun (WGS) entry which is preliminary data.</text>
</comment>
<dbReference type="Proteomes" id="UP001230649">
    <property type="component" value="Unassembled WGS sequence"/>
</dbReference>
<dbReference type="EMBL" id="JASBWS010000044">
    <property type="protein sequence ID" value="KAJ9106038.1"/>
    <property type="molecule type" value="Genomic_DNA"/>
</dbReference>
<organism evidence="1 2">
    <name type="scientific">Naganishia adeliensis</name>
    <dbReference type="NCBI Taxonomy" id="92952"/>
    <lineage>
        <taxon>Eukaryota</taxon>
        <taxon>Fungi</taxon>
        <taxon>Dikarya</taxon>
        <taxon>Basidiomycota</taxon>
        <taxon>Agaricomycotina</taxon>
        <taxon>Tremellomycetes</taxon>
        <taxon>Filobasidiales</taxon>
        <taxon>Filobasidiaceae</taxon>
        <taxon>Naganishia</taxon>
    </lineage>
</organism>
<evidence type="ECO:0000313" key="2">
    <source>
        <dbReference type="Proteomes" id="UP001230649"/>
    </source>
</evidence>
<proteinExistence type="predicted"/>
<reference evidence="1" key="1">
    <citation type="submission" date="2023-04" db="EMBL/GenBank/DDBJ databases">
        <title>Draft Genome sequencing of Naganishia species isolated from polar environments using Oxford Nanopore Technology.</title>
        <authorList>
            <person name="Leo P."/>
            <person name="Venkateswaran K."/>
        </authorList>
    </citation>
    <scope>NUCLEOTIDE SEQUENCE</scope>
    <source>
        <strain evidence="1">MNA-CCFEE 5262</strain>
    </source>
</reference>
<protein>
    <submittedName>
        <fullName evidence="1">Uncharacterized protein</fullName>
    </submittedName>
</protein>
<name>A0ACC2W3Q7_9TREE</name>